<comment type="caution">
    <text evidence="2">The sequence shown here is derived from an EMBL/GenBank/DDBJ whole genome shotgun (WGS) entry which is preliminary data.</text>
</comment>
<dbReference type="Gene3D" id="3.30.40.10">
    <property type="entry name" value="Zinc/RING finger domain, C3HC4 (zinc finger)"/>
    <property type="match status" value="1"/>
</dbReference>
<dbReference type="PANTHER" id="PTHR15439">
    <property type="entry name" value="RETINOBLASTOMA-BINDING PROTEIN 6"/>
    <property type="match status" value="1"/>
</dbReference>
<dbReference type="EMBL" id="JABSTU010000002">
    <property type="protein sequence ID" value="KAH8037896.1"/>
    <property type="molecule type" value="Genomic_DNA"/>
</dbReference>
<dbReference type="GO" id="GO:0016567">
    <property type="term" value="P:protein ubiquitination"/>
    <property type="evidence" value="ECO:0007669"/>
    <property type="project" value="InterPro"/>
</dbReference>
<dbReference type="AlphaFoldDB" id="A0A9J6EUW7"/>
<feature type="signal peptide" evidence="1">
    <location>
        <begin position="1"/>
        <end position="22"/>
    </location>
</feature>
<proteinExistence type="predicted"/>
<reference evidence="2" key="2">
    <citation type="submission" date="2021-09" db="EMBL/GenBank/DDBJ databases">
        <authorList>
            <person name="Jia N."/>
            <person name="Wang J."/>
            <person name="Shi W."/>
            <person name="Du L."/>
            <person name="Sun Y."/>
            <person name="Zhan W."/>
            <person name="Jiang J."/>
            <person name="Wang Q."/>
            <person name="Zhang B."/>
            <person name="Ji P."/>
            <person name="Sakyi L.B."/>
            <person name="Cui X."/>
            <person name="Yuan T."/>
            <person name="Jiang B."/>
            <person name="Yang W."/>
            <person name="Lam T.T.-Y."/>
            <person name="Chang Q."/>
            <person name="Ding S."/>
            <person name="Wang X."/>
            <person name="Zhu J."/>
            <person name="Ruan X."/>
            <person name="Zhao L."/>
            <person name="Wei J."/>
            <person name="Que T."/>
            <person name="Du C."/>
            <person name="Cheng J."/>
            <person name="Dai P."/>
            <person name="Han X."/>
            <person name="Huang E."/>
            <person name="Gao Y."/>
            <person name="Liu J."/>
            <person name="Shao H."/>
            <person name="Ye R."/>
            <person name="Li L."/>
            <person name="Wei W."/>
            <person name="Wang X."/>
            <person name="Wang C."/>
            <person name="Huo Q."/>
            <person name="Li W."/>
            <person name="Guo W."/>
            <person name="Chen H."/>
            <person name="Chen S."/>
            <person name="Zhou L."/>
            <person name="Zhou L."/>
            <person name="Ni X."/>
            <person name="Tian J."/>
            <person name="Zhou Y."/>
            <person name="Sheng Y."/>
            <person name="Liu T."/>
            <person name="Pan Y."/>
            <person name="Xia L."/>
            <person name="Li J."/>
            <person name="Zhao F."/>
            <person name="Cao W."/>
        </authorList>
    </citation>
    <scope>NUCLEOTIDE SEQUENCE</scope>
    <source>
        <strain evidence="2">Rmic-2018</strain>
        <tissue evidence="2">Larvae</tissue>
    </source>
</reference>
<accession>A0A9J6EUW7</accession>
<dbReference type="SUPFAM" id="SSF57850">
    <property type="entry name" value="RING/U-box"/>
    <property type="match status" value="1"/>
</dbReference>
<evidence type="ECO:0008006" key="4">
    <source>
        <dbReference type="Google" id="ProtNLM"/>
    </source>
</evidence>
<dbReference type="CDD" id="cd16620">
    <property type="entry name" value="vRING-HC-C4C4_RBBP6"/>
    <property type="match status" value="1"/>
</dbReference>
<reference evidence="2" key="1">
    <citation type="journal article" date="2020" name="Cell">
        <title>Large-Scale Comparative Analyses of Tick Genomes Elucidate Their Genetic Diversity and Vector Capacities.</title>
        <authorList>
            <consortium name="Tick Genome and Microbiome Consortium (TIGMIC)"/>
            <person name="Jia N."/>
            <person name="Wang J."/>
            <person name="Shi W."/>
            <person name="Du L."/>
            <person name="Sun Y."/>
            <person name="Zhan W."/>
            <person name="Jiang J.F."/>
            <person name="Wang Q."/>
            <person name="Zhang B."/>
            <person name="Ji P."/>
            <person name="Bell-Sakyi L."/>
            <person name="Cui X.M."/>
            <person name="Yuan T.T."/>
            <person name="Jiang B.G."/>
            <person name="Yang W.F."/>
            <person name="Lam T.T."/>
            <person name="Chang Q.C."/>
            <person name="Ding S.J."/>
            <person name="Wang X.J."/>
            <person name="Zhu J.G."/>
            <person name="Ruan X.D."/>
            <person name="Zhao L."/>
            <person name="Wei J.T."/>
            <person name="Ye R.Z."/>
            <person name="Que T.C."/>
            <person name="Du C.H."/>
            <person name="Zhou Y.H."/>
            <person name="Cheng J.X."/>
            <person name="Dai P.F."/>
            <person name="Guo W.B."/>
            <person name="Han X.H."/>
            <person name="Huang E.J."/>
            <person name="Li L.F."/>
            <person name="Wei W."/>
            <person name="Gao Y.C."/>
            <person name="Liu J.Z."/>
            <person name="Shao H.Z."/>
            <person name="Wang X."/>
            <person name="Wang C.C."/>
            <person name="Yang T.C."/>
            <person name="Huo Q.B."/>
            <person name="Li W."/>
            <person name="Chen H.Y."/>
            <person name="Chen S.E."/>
            <person name="Zhou L.G."/>
            <person name="Ni X.B."/>
            <person name="Tian J.H."/>
            <person name="Sheng Y."/>
            <person name="Liu T."/>
            <person name="Pan Y.S."/>
            <person name="Xia L.Y."/>
            <person name="Li J."/>
            <person name="Zhao F."/>
            <person name="Cao W.C."/>
        </authorList>
    </citation>
    <scope>NUCLEOTIDE SEQUENCE</scope>
    <source>
        <strain evidence="2">Rmic-2018</strain>
    </source>
</reference>
<dbReference type="PANTHER" id="PTHR15439:SF0">
    <property type="entry name" value="CELL DIVISION CYCLE AND APOPTOSIS REGULATOR PROTEIN 1-RELATED"/>
    <property type="match status" value="1"/>
</dbReference>
<evidence type="ECO:0000256" key="1">
    <source>
        <dbReference type="SAM" id="SignalP"/>
    </source>
</evidence>
<keyword evidence="3" id="KW-1185">Reference proteome</keyword>
<evidence type="ECO:0000313" key="2">
    <source>
        <dbReference type="EMBL" id="KAH8037896.1"/>
    </source>
</evidence>
<dbReference type="GO" id="GO:0061630">
    <property type="term" value="F:ubiquitin protein ligase activity"/>
    <property type="evidence" value="ECO:0007669"/>
    <property type="project" value="InterPro"/>
</dbReference>
<evidence type="ECO:0000313" key="3">
    <source>
        <dbReference type="Proteomes" id="UP000821866"/>
    </source>
</evidence>
<dbReference type="GO" id="GO:0005634">
    <property type="term" value="C:nucleus"/>
    <property type="evidence" value="ECO:0007669"/>
    <property type="project" value="TreeGrafter"/>
</dbReference>
<organism evidence="2 3">
    <name type="scientific">Rhipicephalus microplus</name>
    <name type="common">Cattle tick</name>
    <name type="synonym">Boophilus microplus</name>
    <dbReference type="NCBI Taxonomy" id="6941"/>
    <lineage>
        <taxon>Eukaryota</taxon>
        <taxon>Metazoa</taxon>
        <taxon>Ecdysozoa</taxon>
        <taxon>Arthropoda</taxon>
        <taxon>Chelicerata</taxon>
        <taxon>Arachnida</taxon>
        <taxon>Acari</taxon>
        <taxon>Parasitiformes</taxon>
        <taxon>Ixodida</taxon>
        <taxon>Ixodoidea</taxon>
        <taxon>Ixodidae</taxon>
        <taxon>Rhipicephalinae</taxon>
        <taxon>Rhipicephalus</taxon>
        <taxon>Boophilus</taxon>
    </lineage>
</organism>
<dbReference type="GO" id="GO:0006511">
    <property type="term" value="P:ubiquitin-dependent protein catabolic process"/>
    <property type="evidence" value="ECO:0007669"/>
    <property type="project" value="TreeGrafter"/>
</dbReference>
<sequence>MLSSLVTSRTLSPLVLVLSSQGAVVIETQASVCCPDFDLHLTADLANSTASEDDKIKAMMSQSSQEYDPSNTLVKASTYDSVQVEVKRSTGIPRSFMVTVDGPDHKGALLTSTGEFAVPLIDHQAYKEVKKEKPPFVREATPEPVQEPQLPDELLCMICHDLLQDAVLIPCCGNSFCDECELGTLPAWLFGLWHL</sequence>
<feature type="chain" id="PRO_5039947959" description="RING-type domain-containing protein" evidence="1">
    <location>
        <begin position="23"/>
        <end position="195"/>
    </location>
</feature>
<dbReference type="Proteomes" id="UP000821866">
    <property type="component" value="Chromosome 10"/>
</dbReference>
<gene>
    <name evidence="2" type="ORF">HPB51_018384</name>
</gene>
<dbReference type="GO" id="GO:0006397">
    <property type="term" value="P:mRNA processing"/>
    <property type="evidence" value="ECO:0007669"/>
    <property type="project" value="InterPro"/>
</dbReference>
<dbReference type="VEuPathDB" id="VectorBase:LOC119180253"/>
<protein>
    <recommendedName>
        <fullName evidence="4">RING-type domain-containing protein</fullName>
    </recommendedName>
</protein>
<name>A0A9J6EUW7_RHIMP</name>
<keyword evidence="1" id="KW-0732">Signal</keyword>
<dbReference type="InterPro" id="IPR033489">
    <property type="entry name" value="RBBP6"/>
</dbReference>
<dbReference type="InterPro" id="IPR013083">
    <property type="entry name" value="Znf_RING/FYVE/PHD"/>
</dbReference>